<dbReference type="EMBL" id="CAJVPW010002722">
    <property type="protein sequence ID" value="CAG8511915.1"/>
    <property type="molecule type" value="Genomic_DNA"/>
</dbReference>
<proteinExistence type="predicted"/>
<gene>
    <name evidence="1" type="ORF">SPELUC_LOCUS3516</name>
</gene>
<keyword evidence="2" id="KW-1185">Reference proteome</keyword>
<comment type="caution">
    <text evidence="1">The sequence shown here is derived from an EMBL/GenBank/DDBJ whole genome shotgun (WGS) entry which is preliminary data.</text>
</comment>
<dbReference type="Proteomes" id="UP000789366">
    <property type="component" value="Unassembled WGS sequence"/>
</dbReference>
<protein>
    <submittedName>
        <fullName evidence="1">1753_t:CDS:1</fullName>
    </submittedName>
</protein>
<name>A0ACA9L8T1_9GLOM</name>
<reference evidence="1" key="1">
    <citation type="submission" date="2021-06" db="EMBL/GenBank/DDBJ databases">
        <authorList>
            <person name="Kallberg Y."/>
            <person name="Tangrot J."/>
            <person name="Rosling A."/>
        </authorList>
    </citation>
    <scope>NUCLEOTIDE SEQUENCE</scope>
    <source>
        <strain evidence="1">28 12/20/2015</strain>
    </source>
</reference>
<sequence>MVNAIMSVLYKFDLATKTLALTTDNASSMILCSKLIIAELEKEFNNLNFAHYRCFAHILNLAVMKGIELVDTSIEKIRSLMNYLKSSQPTNEALKRLYKAKNIKFLTPKLDIKMRWNSVYYMLEK</sequence>
<accession>A0ACA9L8T1</accession>
<evidence type="ECO:0000313" key="1">
    <source>
        <dbReference type="EMBL" id="CAG8511915.1"/>
    </source>
</evidence>
<organism evidence="1 2">
    <name type="scientific">Cetraspora pellucida</name>
    <dbReference type="NCBI Taxonomy" id="1433469"/>
    <lineage>
        <taxon>Eukaryota</taxon>
        <taxon>Fungi</taxon>
        <taxon>Fungi incertae sedis</taxon>
        <taxon>Mucoromycota</taxon>
        <taxon>Glomeromycotina</taxon>
        <taxon>Glomeromycetes</taxon>
        <taxon>Diversisporales</taxon>
        <taxon>Gigasporaceae</taxon>
        <taxon>Cetraspora</taxon>
    </lineage>
</organism>
<evidence type="ECO:0000313" key="2">
    <source>
        <dbReference type="Proteomes" id="UP000789366"/>
    </source>
</evidence>